<keyword evidence="1" id="KW-1133">Transmembrane helix</keyword>
<evidence type="ECO:0000313" key="3">
    <source>
        <dbReference type="Proteomes" id="UP001160148"/>
    </source>
</evidence>
<name>A0AAV0XGE8_9HEMI</name>
<gene>
    <name evidence="2" type="ORF">MEUPH1_LOCUS21333</name>
</gene>
<keyword evidence="1" id="KW-0472">Membrane</keyword>
<reference evidence="2 3" key="1">
    <citation type="submission" date="2023-01" db="EMBL/GenBank/DDBJ databases">
        <authorList>
            <person name="Whitehead M."/>
        </authorList>
    </citation>
    <scope>NUCLEOTIDE SEQUENCE [LARGE SCALE GENOMIC DNA]</scope>
</reference>
<dbReference type="Proteomes" id="UP001160148">
    <property type="component" value="Unassembled WGS sequence"/>
</dbReference>
<protein>
    <submittedName>
        <fullName evidence="2">Uncharacterized protein</fullName>
    </submittedName>
</protein>
<dbReference type="AlphaFoldDB" id="A0AAV0XGE8"/>
<keyword evidence="3" id="KW-1185">Reference proteome</keyword>
<evidence type="ECO:0000313" key="2">
    <source>
        <dbReference type="EMBL" id="CAI6366789.1"/>
    </source>
</evidence>
<dbReference type="EMBL" id="CARXXK010000004">
    <property type="protein sequence ID" value="CAI6366789.1"/>
    <property type="molecule type" value="Genomic_DNA"/>
</dbReference>
<evidence type="ECO:0000256" key="1">
    <source>
        <dbReference type="SAM" id="Phobius"/>
    </source>
</evidence>
<proteinExistence type="predicted"/>
<organism evidence="2 3">
    <name type="scientific">Macrosiphum euphorbiae</name>
    <name type="common">potato aphid</name>
    <dbReference type="NCBI Taxonomy" id="13131"/>
    <lineage>
        <taxon>Eukaryota</taxon>
        <taxon>Metazoa</taxon>
        <taxon>Ecdysozoa</taxon>
        <taxon>Arthropoda</taxon>
        <taxon>Hexapoda</taxon>
        <taxon>Insecta</taxon>
        <taxon>Pterygota</taxon>
        <taxon>Neoptera</taxon>
        <taxon>Paraneoptera</taxon>
        <taxon>Hemiptera</taxon>
        <taxon>Sternorrhyncha</taxon>
        <taxon>Aphidomorpha</taxon>
        <taxon>Aphidoidea</taxon>
        <taxon>Aphididae</taxon>
        <taxon>Macrosiphini</taxon>
        <taxon>Macrosiphum</taxon>
    </lineage>
</organism>
<comment type="caution">
    <text evidence="2">The sequence shown here is derived from an EMBL/GenBank/DDBJ whole genome shotgun (WGS) entry which is preliminary data.</text>
</comment>
<keyword evidence="1" id="KW-0812">Transmembrane</keyword>
<sequence>MSYFTSGYGILEKLFHSRFVSIIGKLSYPIVLVNLTVMLTSQSSQRLPVHVSSRYVFEAYLYDLFMCYMAAIVLYLIVYEPFAKLTNNLLKGKVLSRQSKMEHRSKKQLPEAVKLLKKT</sequence>
<feature type="transmembrane region" description="Helical" evidence="1">
    <location>
        <begin position="20"/>
        <end position="39"/>
    </location>
</feature>
<feature type="transmembrane region" description="Helical" evidence="1">
    <location>
        <begin position="60"/>
        <end position="79"/>
    </location>
</feature>
<accession>A0AAV0XGE8</accession>